<accession>A0A8B8IWW9</accession>
<dbReference type="RefSeq" id="XP_026500191.1">
    <property type="nucleotide sequence ID" value="XM_026644406.2"/>
</dbReference>
<dbReference type="OrthoDB" id="6432502at2759"/>
<name>A0A8B8IWW9_VANTA</name>
<dbReference type="Proteomes" id="UP001652626">
    <property type="component" value="Chromosome 20"/>
</dbReference>
<gene>
    <name evidence="4" type="primary">LOC113403806</name>
</gene>
<feature type="region of interest" description="Disordered" evidence="1">
    <location>
        <begin position="91"/>
        <end position="148"/>
    </location>
</feature>
<sequence length="332" mass="35430">MKTAISLLCVAACVAAVQVGYVAPATSYVYRSDNGGPASLIQVGAHGYQQPQAFAPPLPIGQPLKAVEAYDLAPIPLPYVAAKPIIIEDAEEDDESSDEGSEESSEEELAGEDVGHEVGGGSAYGEEHHAAKGEKGAKGYHSQDHHAKGIAGKYGKEHKEGYFHEAKGEKGEHHDEADAHGKHHEAGNSYKGGDHGHKKHFSKGEEVTGYHKVFHKDEFKKDHDFYDVADNSGNFKKHGSQDAHHGSEAGGHKKGGHSDSGFNKGGFGKSGFHAKGVVDEADQGHSSEEGADSHYKHHEDYGKKAGGGQEKEYAFGGADGDYEVNDKHDDEE</sequence>
<keyword evidence="3" id="KW-1185">Reference proteome</keyword>
<feature type="compositionally biased region" description="Acidic residues" evidence="1">
    <location>
        <begin position="91"/>
        <end position="111"/>
    </location>
</feature>
<proteinExistence type="predicted"/>
<feature type="compositionally biased region" description="Basic and acidic residues" evidence="1">
    <location>
        <begin position="239"/>
        <end position="251"/>
    </location>
</feature>
<feature type="chain" id="PRO_5034511866" evidence="2">
    <location>
        <begin position="17"/>
        <end position="332"/>
    </location>
</feature>
<feature type="signal peptide" evidence="2">
    <location>
        <begin position="1"/>
        <end position="16"/>
    </location>
</feature>
<evidence type="ECO:0000313" key="4">
    <source>
        <dbReference type="RefSeq" id="XP_026500191.1"/>
    </source>
</evidence>
<evidence type="ECO:0000313" key="3">
    <source>
        <dbReference type="Proteomes" id="UP001652626"/>
    </source>
</evidence>
<dbReference type="OMA" id="HDFYDVA"/>
<organism evidence="3 4">
    <name type="scientific">Vanessa tameamea</name>
    <name type="common">Kamehameha butterfly</name>
    <dbReference type="NCBI Taxonomy" id="334116"/>
    <lineage>
        <taxon>Eukaryota</taxon>
        <taxon>Metazoa</taxon>
        <taxon>Ecdysozoa</taxon>
        <taxon>Arthropoda</taxon>
        <taxon>Hexapoda</taxon>
        <taxon>Insecta</taxon>
        <taxon>Pterygota</taxon>
        <taxon>Neoptera</taxon>
        <taxon>Endopterygota</taxon>
        <taxon>Lepidoptera</taxon>
        <taxon>Glossata</taxon>
        <taxon>Ditrysia</taxon>
        <taxon>Papilionoidea</taxon>
        <taxon>Nymphalidae</taxon>
        <taxon>Nymphalinae</taxon>
        <taxon>Vanessa</taxon>
    </lineage>
</organism>
<reference evidence="4" key="1">
    <citation type="submission" date="2025-08" db="UniProtKB">
        <authorList>
            <consortium name="RefSeq"/>
        </authorList>
    </citation>
    <scope>IDENTIFICATION</scope>
    <source>
        <tissue evidence="4">Whole body</tissue>
    </source>
</reference>
<feature type="region of interest" description="Disordered" evidence="1">
    <location>
        <begin position="167"/>
        <end position="204"/>
    </location>
</feature>
<feature type="compositionally biased region" description="Basic and acidic residues" evidence="1">
    <location>
        <begin position="125"/>
        <end position="147"/>
    </location>
</feature>
<protein>
    <submittedName>
        <fullName evidence="4">Histidine-rich protein PFHRP-II-like</fullName>
    </submittedName>
</protein>
<feature type="compositionally biased region" description="Basic and acidic residues" evidence="1">
    <location>
        <begin position="276"/>
        <end position="313"/>
    </location>
</feature>
<dbReference type="AlphaFoldDB" id="A0A8B8IWW9"/>
<dbReference type="Pfam" id="PF16009">
    <property type="entry name" value="DUF4779"/>
    <property type="match status" value="1"/>
</dbReference>
<feature type="region of interest" description="Disordered" evidence="1">
    <location>
        <begin position="232"/>
        <end position="332"/>
    </location>
</feature>
<evidence type="ECO:0000256" key="1">
    <source>
        <dbReference type="SAM" id="MobiDB-lite"/>
    </source>
</evidence>
<evidence type="ECO:0000256" key="2">
    <source>
        <dbReference type="SAM" id="SignalP"/>
    </source>
</evidence>
<dbReference type="InterPro" id="IPR031959">
    <property type="entry name" value="DUF4779"/>
</dbReference>
<dbReference type="GeneID" id="113403806"/>
<feature type="compositionally biased region" description="Basic and acidic residues" evidence="1">
    <location>
        <begin position="167"/>
        <end position="186"/>
    </location>
</feature>
<keyword evidence="2" id="KW-0732">Signal</keyword>